<gene>
    <name evidence="5" type="ORF">PARMNEM_LOCUS6290</name>
</gene>
<evidence type="ECO:0000256" key="3">
    <source>
        <dbReference type="ARBA" id="ARBA00022525"/>
    </source>
</evidence>
<dbReference type="PANTHER" id="PTHR21066:SF15">
    <property type="entry name" value="GH25962P-RELATED"/>
    <property type="match status" value="1"/>
</dbReference>
<keyword evidence="6" id="KW-1185">Reference proteome</keyword>
<evidence type="ECO:0000256" key="1">
    <source>
        <dbReference type="ARBA" id="ARBA00004613"/>
    </source>
</evidence>
<dbReference type="Gene3D" id="1.10.238.270">
    <property type="match status" value="1"/>
</dbReference>
<dbReference type="PANTHER" id="PTHR21066">
    <property type="entry name" value="ODORANT-BINDING PROTEIN 59A-RELATED"/>
    <property type="match status" value="1"/>
</dbReference>
<accession>A0AAV1KQ60</accession>
<comment type="caution">
    <text evidence="5">The sequence shown here is derived from an EMBL/GenBank/DDBJ whole genome shotgun (WGS) entry which is preliminary data.</text>
</comment>
<dbReference type="InterPro" id="IPR052295">
    <property type="entry name" value="Odorant-binding_protein"/>
</dbReference>
<dbReference type="EMBL" id="CAVLGL010000079">
    <property type="protein sequence ID" value="CAK1585161.1"/>
    <property type="molecule type" value="Genomic_DNA"/>
</dbReference>
<dbReference type="GO" id="GO:0005576">
    <property type="term" value="C:extracellular region"/>
    <property type="evidence" value="ECO:0007669"/>
    <property type="project" value="UniProtKB-SubCell"/>
</dbReference>
<evidence type="ECO:0000313" key="6">
    <source>
        <dbReference type="Proteomes" id="UP001314205"/>
    </source>
</evidence>
<sequence>MQILWLCALFQYALAQVGFGTSYLRNSRLCHQWNCLNEKLGLPDALPPRDQYTAALRSLLPGEWHDLVNTALDVCYDKRTRRYTNTCPGQALMHCVVDNMIANCPDDKWRKEDGCAPVSSLAANRYMFSQSRYANLQKNLPIERRPAWFLQHYFSDKCCDIPDLFNATVLSECGFESFMLYHVHDAQTDSQLKFDKLPEISSNHLRASLRHTIPVRENIKPKDGDTLKVADFSGIEENEVINDPLDCCDVREFITPEWRSECGFQLSWNTQDRLVINEDLNLATDHPTTTETTKVKKVTDVKIVPLSCEQETCIFRRVGVVSESGAVDTLALSRLLDKMAAADSRWASAKARAYTKCLSKPVTEYEADCDINKVLACTLDVLTENCPDAKKEDRCRHSSGLQSNITCQISSSKIRPKNRRQLCNVPDFIEYEILKECGVSSIARLEYAPETPTPKRGWLPGGRCKEELPSTTCIMRKMDVLNKYNFMDYFKLKDKLHDFCQGAWYPMRATYTAAFSSLPLYKEHCSSQQKLLNVLDTMLITCPISKRRQSANCKQMFTDLSTTVPGYQHNINNTNLEELLRRFQHVFLPGQTPHLNYPLPQRTVVYPRYKFNVDILSNMKEPVVRVIDVTPTKQPTVERKPLVLLPVYQRMQQKLTRPNNNDGVWRGFTPI</sequence>
<evidence type="ECO:0000256" key="4">
    <source>
        <dbReference type="SAM" id="SignalP"/>
    </source>
</evidence>
<evidence type="ECO:0000313" key="5">
    <source>
        <dbReference type="EMBL" id="CAK1585161.1"/>
    </source>
</evidence>
<evidence type="ECO:0000256" key="2">
    <source>
        <dbReference type="ARBA" id="ARBA00008098"/>
    </source>
</evidence>
<feature type="chain" id="PRO_5043863984" evidence="4">
    <location>
        <begin position="16"/>
        <end position="671"/>
    </location>
</feature>
<keyword evidence="3" id="KW-0964">Secreted</keyword>
<dbReference type="Proteomes" id="UP001314205">
    <property type="component" value="Unassembled WGS sequence"/>
</dbReference>
<dbReference type="AlphaFoldDB" id="A0AAV1KQ60"/>
<comment type="subcellular location">
    <subcellularLocation>
        <location evidence="1">Secreted</location>
    </subcellularLocation>
</comment>
<name>A0AAV1KQ60_9NEOP</name>
<comment type="similarity">
    <text evidence="2">Belongs to the PBP/GOBP family.</text>
</comment>
<organism evidence="5 6">
    <name type="scientific">Parnassius mnemosyne</name>
    <name type="common">clouded apollo</name>
    <dbReference type="NCBI Taxonomy" id="213953"/>
    <lineage>
        <taxon>Eukaryota</taxon>
        <taxon>Metazoa</taxon>
        <taxon>Ecdysozoa</taxon>
        <taxon>Arthropoda</taxon>
        <taxon>Hexapoda</taxon>
        <taxon>Insecta</taxon>
        <taxon>Pterygota</taxon>
        <taxon>Neoptera</taxon>
        <taxon>Endopterygota</taxon>
        <taxon>Lepidoptera</taxon>
        <taxon>Glossata</taxon>
        <taxon>Ditrysia</taxon>
        <taxon>Papilionoidea</taxon>
        <taxon>Papilionidae</taxon>
        <taxon>Parnassiinae</taxon>
        <taxon>Parnassini</taxon>
        <taxon>Parnassius</taxon>
        <taxon>Driopa</taxon>
    </lineage>
</organism>
<feature type="signal peptide" evidence="4">
    <location>
        <begin position="1"/>
        <end position="15"/>
    </location>
</feature>
<protein>
    <submittedName>
        <fullName evidence="5">Uncharacterized protein</fullName>
    </submittedName>
</protein>
<keyword evidence="4" id="KW-0732">Signal</keyword>
<proteinExistence type="inferred from homology"/>
<reference evidence="5 6" key="1">
    <citation type="submission" date="2023-11" db="EMBL/GenBank/DDBJ databases">
        <authorList>
            <person name="Hedman E."/>
            <person name="Englund M."/>
            <person name="Stromberg M."/>
            <person name="Nyberg Akerstrom W."/>
            <person name="Nylinder S."/>
            <person name="Jareborg N."/>
            <person name="Kallberg Y."/>
            <person name="Kronander E."/>
        </authorList>
    </citation>
    <scope>NUCLEOTIDE SEQUENCE [LARGE SCALE GENOMIC DNA]</scope>
</reference>